<accession>A0ABR2R1M1</accession>
<name>A0ABR2R1M1_9ROSI</name>
<evidence type="ECO:0000256" key="1">
    <source>
        <dbReference type="SAM" id="MobiDB-lite"/>
    </source>
</evidence>
<dbReference type="EMBL" id="JBBPBN010000028">
    <property type="protein sequence ID" value="KAK9006811.1"/>
    <property type="molecule type" value="Genomic_DNA"/>
</dbReference>
<evidence type="ECO:0000313" key="3">
    <source>
        <dbReference type="Proteomes" id="UP001396334"/>
    </source>
</evidence>
<organism evidence="2 3">
    <name type="scientific">Hibiscus sabdariffa</name>
    <name type="common">roselle</name>
    <dbReference type="NCBI Taxonomy" id="183260"/>
    <lineage>
        <taxon>Eukaryota</taxon>
        <taxon>Viridiplantae</taxon>
        <taxon>Streptophyta</taxon>
        <taxon>Embryophyta</taxon>
        <taxon>Tracheophyta</taxon>
        <taxon>Spermatophyta</taxon>
        <taxon>Magnoliopsida</taxon>
        <taxon>eudicotyledons</taxon>
        <taxon>Gunneridae</taxon>
        <taxon>Pentapetalae</taxon>
        <taxon>rosids</taxon>
        <taxon>malvids</taxon>
        <taxon>Malvales</taxon>
        <taxon>Malvaceae</taxon>
        <taxon>Malvoideae</taxon>
        <taxon>Hibiscus</taxon>
    </lineage>
</organism>
<gene>
    <name evidence="2" type="ORF">V6N11_019142</name>
</gene>
<reference evidence="2 3" key="1">
    <citation type="journal article" date="2024" name="G3 (Bethesda)">
        <title>Genome assembly of Hibiscus sabdariffa L. provides insights into metabolisms of medicinal natural products.</title>
        <authorList>
            <person name="Kim T."/>
        </authorList>
    </citation>
    <scope>NUCLEOTIDE SEQUENCE [LARGE SCALE GENOMIC DNA]</scope>
    <source>
        <strain evidence="2">TK-2024</strain>
        <tissue evidence="2">Old leaves</tissue>
    </source>
</reference>
<keyword evidence="3" id="KW-1185">Reference proteome</keyword>
<feature type="region of interest" description="Disordered" evidence="1">
    <location>
        <begin position="115"/>
        <end position="157"/>
    </location>
</feature>
<comment type="caution">
    <text evidence="2">The sequence shown here is derived from an EMBL/GenBank/DDBJ whole genome shotgun (WGS) entry which is preliminary data.</text>
</comment>
<evidence type="ECO:0000313" key="2">
    <source>
        <dbReference type="EMBL" id="KAK9006811.1"/>
    </source>
</evidence>
<proteinExistence type="predicted"/>
<dbReference type="Proteomes" id="UP001396334">
    <property type="component" value="Unassembled WGS sequence"/>
</dbReference>
<sequence length="157" mass="16845">MSSKLSSSSSSDEHSIQSQVGLNNATRRVYIVAKNVVGLDGQVGTVSARSQIRVNDRVSGSKSLNVIQTSNRPVAVQDQADSALDIGVVRASPLGSSSWAESVDLVNNALIQSQNREGCSSSQSEEEKENLAEDFIPEDFDSTGRFRGTTLKRPFQA</sequence>
<protein>
    <submittedName>
        <fullName evidence="2">Uncharacterized protein</fullName>
    </submittedName>
</protein>